<dbReference type="RefSeq" id="WP_141448618.1">
    <property type="nucleotide sequence ID" value="NZ_CP041217.1"/>
</dbReference>
<feature type="signal peptide" evidence="8">
    <location>
        <begin position="1"/>
        <end position="22"/>
    </location>
</feature>
<dbReference type="OrthoDB" id="9812878at2"/>
<keyword evidence="4" id="KW-0472">Membrane</keyword>
<evidence type="ECO:0000256" key="4">
    <source>
        <dbReference type="ARBA" id="ARBA00023136"/>
    </source>
</evidence>
<evidence type="ECO:0000256" key="3">
    <source>
        <dbReference type="ARBA" id="ARBA00022729"/>
    </source>
</evidence>
<reference evidence="9 10" key="1">
    <citation type="submission" date="2019-06" db="EMBL/GenBank/DDBJ databases">
        <title>Saccharibacillus brassicae sp. nov., an endophytic bacterium isolated from Chinese cabbage seeds (Brassica pekinensis).</title>
        <authorList>
            <person name="Jiang L."/>
            <person name="Lee J."/>
            <person name="Kim S.W."/>
        </authorList>
    </citation>
    <scope>NUCLEOTIDE SEQUENCE [LARGE SCALE GENOMIC DNA]</scope>
    <source>
        <strain evidence="10">KCTC 43072 / ATSA2</strain>
    </source>
</reference>
<keyword evidence="3 8" id="KW-0732">Signal</keyword>
<sequence>MKKSLILILTALLLVLAGCGQSASTSSNTSGSASDASGAAAPEEKKSTEMTTIKVASLPAPMDAILLLVKPLLVEDGINLEIVEMSDNIQPNDALANKEVDANFFQHVPYAEAYNEARGSKIVPIQPVYNALYAGYSSKHKSIEELPDGAIVVIPNDPPNIAHSLLLLEQNDLIELKEGAGIKAGLQDITSNPKNLEFKEVDLLTLNRMMDDADLVTMYPAYAKPLGLSAKKDALIVEKDMEAFAITLMAREDNKNDPALLKLAERMRGPEVVKFLEEEYTDTYPAF</sequence>
<comment type="subcellular location">
    <subcellularLocation>
        <location evidence="1">Membrane</location>
        <topology evidence="1">Lipid-anchor</topology>
    </subcellularLocation>
</comment>
<keyword evidence="10" id="KW-1185">Reference proteome</keyword>
<comment type="similarity">
    <text evidence="2">Belongs to the NlpA lipoprotein family.</text>
</comment>
<dbReference type="KEGG" id="saca:FFV09_15215"/>
<keyword evidence="6" id="KW-0449">Lipoprotein</keyword>
<feature type="region of interest" description="Disordered" evidence="7">
    <location>
        <begin position="23"/>
        <end position="46"/>
    </location>
</feature>
<proteinExistence type="inferred from homology"/>
<dbReference type="PANTHER" id="PTHR30429:SF0">
    <property type="entry name" value="METHIONINE-BINDING LIPOPROTEIN METQ"/>
    <property type="match status" value="1"/>
</dbReference>
<organism evidence="9 10">
    <name type="scientific">Saccharibacillus brassicae</name>
    <dbReference type="NCBI Taxonomy" id="2583377"/>
    <lineage>
        <taxon>Bacteria</taxon>
        <taxon>Bacillati</taxon>
        <taxon>Bacillota</taxon>
        <taxon>Bacilli</taxon>
        <taxon>Bacillales</taxon>
        <taxon>Paenibacillaceae</taxon>
        <taxon>Saccharibacillus</taxon>
    </lineage>
</organism>
<dbReference type="Gene3D" id="3.40.190.10">
    <property type="entry name" value="Periplasmic binding protein-like II"/>
    <property type="match status" value="2"/>
</dbReference>
<dbReference type="AlphaFoldDB" id="A0A4Y6UY53"/>
<dbReference type="Pfam" id="PF03180">
    <property type="entry name" value="Lipoprotein_9"/>
    <property type="match status" value="1"/>
</dbReference>
<evidence type="ECO:0000313" key="9">
    <source>
        <dbReference type="EMBL" id="QDH22074.1"/>
    </source>
</evidence>
<name>A0A4Y6UY53_SACBS</name>
<evidence type="ECO:0000256" key="8">
    <source>
        <dbReference type="SAM" id="SignalP"/>
    </source>
</evidence>
<dbReference type="Proteomes" id="UP000316968">
    <property type="component" value="Chromosome"/>
</dbReference>
<evidence type="ECO:0000256" key="1">
    <source>
        <dbReference type="ARBA" id="ARBA00004635"/>
    </source>
</evidence>
<dbReference type="SUPFAM" id="SSF53850">
    <property type="entry name" value="Periplasmic binding protein-like II"/>
    <property type="match status" value="1"/>
</dbReference>
<dbReference type="InterPro" id="IPR004872">
    <property type="entry name" value="Lipoprotein_NlpA"/>
</dbReference>
<dbReference type="EMBL" id="CP041217">
    <property type="protein sequence ID" value="QDH22074.1"/>
    <property type="molecule type" value="Genomic_DNA"/>
</dbReference>
<gene>
    <name evidence="9" type="ORF">FFV09_15215</name>
</gene>
<keyword evidence="5" id="KW-0564">Palmitate</keyword>
<evidence type="ECO:0000313" key="10">
    <source>
        <dbReference type="Proteomes" id="UP000316968"/>
    </source>
</evidence>
<evidence type="ECO:0000256" key="2">
    <source>
        <dbReference type="ARBA" id="ARBA00008973"/>
    </source>
</evidence>
<evidence type="ECO:0000256" key="5">
    <source>
        <dbReference type="ARBA" id="ARBA00023139"/>
    </source>
</evidence>
<accession>A0A4Y6UY53</accession>
<protein>
    <submittedName>
        <fullName evidence="9">ABC transporter substrate-binding protein</fullName>
    </submittedName>
</protein>
<evidence type="ECO:0000256" key="7">
    <source>
        <dbReference type="SAM" id="MobiDB-lite"/>
    </source>
</evidence>
<evidence type="ECO:0000256" key="6">
    <source>
        <dbReference type="ARBA" id="ARBA00023288"/>
    </source>
</evidence>
<feature type="compositionally biased region" description="Low complexity" evidence="7">
    <location>
        <begin position="23"/>
        <end position="41"/>
    </location>
</feature>
<dbReference type="PANTHER" id="PTHR30429">
    <property type="entry name" value="D-METHIONINE-BINDING LIPOPROTEIN METQ"/>
    <property type="match status" value="1"/>
</dbReference>
<dbReference type="GO" id="GO:0016020">
    <property type="term" value="C:membrane"/>
    <property type="evidence" value="ECO:0007669"/>
    <property type="project" value="UniProtKB-SubCell"/>
</dbReference>
<dbReference type="PROSITE" id="PS51257">
    <property type="entry name" value="PROKAR_LIPOPROTEIN"/>
    <property type="match status" value="1"/>
</dbReference>
<feature type="chain" id="PRO_5021414958" evidence="8">
    <location>
        <begin position="23"/>
        <end position="287"/>
    </location>
</feature>